<gene>
    <name evidence="4" type="ORF">HRJ53_16595</name>
</gene>
<comment type="similarity">
    <text evidence="1">Belongs to the myoviridae tail sheath protein family.</text>
</comment>
<evidence type="ECO:0000313" key="4">
    <source>
        <dbReference type="EMBL" id="MBA0086601.1"/>
    </source>
</evidence>
<dbReference type="InterPro" id="IPR020287">
    <property type="entry name" value="Tail_sheath_C"/>
</dbReference>
<feature type="region of interest" description="Disordered" evidence="2">
    <location>
        <begin position="195"/>
        <end position="216"/>
    </location>
</feature>
<keyword evidence="5" id="KW-1185">Reference proteome</keyword>
<evidence type="ECO:0000313" key="5">
    <source>
        <dbReference type="Proteomes" id="UP000567293"/>
    </source>
</evidence>
<sequence>MRPTVCNSWRQFTQFFGNFDSSNPPSPLHLAVYTFFSSGGTSCVAIRMTTSSSPPVAASTVLDDNGTSTQPTLEVVAANPGTWASGSPQNPQGGVYVDVIPGTSSVPGSPGSGGAAGTPGQIQTFTIQVKYGGPYPNNIVETWPNLSMIANSTVYGISNYAPSVVNSPYTGSQYINLVDLFSNNASPLNNPAQVTAQPLSGGLDGNNPASPPAVPPVPGPTDFMNAVQLLDQFPDQPFVLNLCGQWDPNITGGVVKNYAEPRGNIFVILDPPTDAQGHGYLPSPMANWASSLSFRSAVAAVYYPQLVISDPYNSQPGSTRTVPPGGFIAGMYLVTDGGRGVAKAPAGLATSLGGVYGVETSGILTNTDQGNLNNSNVNCLVSVPGYGVVIWGARTLSQFLVTRYVPVSRTLIYLSTEFVALTKFAVFEPNDYVLWGAINSVLSQFLSGFWQSGGLQGMSAADAYYVTCDQTNNTPSSIQQGIVNVEIGVALQYPAEFVVITIGQWAGGQNVAIAAA</sequence>
<evidence type="ECO:0000259" key="3">
    <source>
        <dbReference type="Pfam" id="PF17482"/>
    </source>
</evidence>
<dbReference type="InterPro" id="IPR052042">
    <property type="entry name" value="Tail_sheath_structural"/>
</dbReference>
<evidence type="ECO:0000256" key="2">
    <source>
        <dbReference type="SAM" id="MobiDB-lite"/>
    </source>
</evidence>
<comment type="caution">
    <text evidence="4">The sequence shown here is derived from an EMBL/GenBank/DDBJ whole genome shotgun (WGS) entry which is preliminary data.</text>
</comment>
<dbReference type="EMBL" id="JACDQQ010001594">
    <property type="protein sequence ID" value="MBA0086601.1"/>
    <property type="molecule type" value="Genomic_DNA"/>
</dbReference>
<dbReference type="Pfam" id="PF17482">
    <property type="entry name" value="Phage_sheath_1C"/>
    <property type="match status" value="1"/>
</dbReference>
<dbReference type="Gene3D" id="3.40.50.11780">
    <property type="match status" value="1"/>
</dbReference>
<accession>A0A7V8NSJ0</accession>
<feature type="domain" description="Tail sheath protein C-terminal" evidence="3">
    <location>
        <begin position="404"/>
        <end position="502"/>
    </location>
</feature>
<dbReference type="PANTHER" id="PTHR35861">
    <property type="match status" value="1"/>
</dbReference>
<protein>
    <submittedName>
        <fullName evidence="4">Phage tail sheath subtilisin-like domain-containing protein</fullName>
    </submittedName>
</protein>
<dbReference type="AlphaFoldDB" id="A0A7V8NSJ0"/>
<dbReference type="PANTHER" id="PTHR35861:SF1">
    <property type="entry name" value="PHAGE TAIL SHEATH PROTEIN"/>
    <property type="match status" value="1"/>
</dbReference>
<dbReference type="Proteomes" id="UP000567293">
    <property type="component" value="Unassembled WGS sequence"/>
</dbReference>
<reference evidence="4" key="1">
    <citation type="submission" date="2020-06" db="EMBL/GenBank/DDBJ databases">
        <title>Legume-microbial interactions unlock mineral nutrients during tropical forest succession.</title>
        <authorList>
            <person name="Epihov D.Z."/>
        </authorList>
    </citation>
    <scope>NUCLEOTIDE SEQUENCE [LARGE SCALE GENOMIC DNA]</scope>
    <source>
        <strain evidence="4">Pan2503</strain>
    </source>
</reference>
<evidence type="ECO:0000256" key="1">
    <source>
        <dbReference type="ARBA" id="ARBA00008005"/>
    </source>
</evidence>
<proteinExistence type="inferred from homology"/>
<organism evidence="4 5">
    <name type="scientific">Candidatus Acidiferrum panamense</name>
    <dbReference type="NCBI Taxonomy" id="2741543"/>
    <lineage>
        <taxon>Bacteria</taxon>
        <taxon>Pseudomonadati</taxon>
        <taxon>Acidobacteriota</taxon>
        <taxon>Terriglobia</taxon>
        <taxon>Candidatus Acidiferrales</taxon>
        <taxon>Candidatus Acidiferrum</taxon>
    </lineage>
</organism>
<name>A0A7V8NSJ0_9BACT</name>